<reference evidence="10 11" key="1">
    <citation type="journal article" date="2019" name="Int. J. Syst. Evol. Microbiol.">
        <title>The Global Catalogue of Microorganisms (GCM) 10K type strain sequencing project: providing services to taxonomists for standard genome sequencing and annotation.</title>
        <authorList>
            <consortium name="The Broad Institute Genomics Platform"/>
            <consortium name="The Broad Institute Genome Sequencing Center for Infectious Disease"/>
            <person name="Wu L."/>
            <person name="Ma J."/>
        </authorList>
    </citation>
    <scope>NUCLEOTIDE SEQUENCE [LARGE SCALE GENOMIC DNA]</scope>
    <source>
        <strain evidence="10 11">JCM 13929</strain>
    </source>
</reference>
<evidence type="ECO:0000256" key="3">
    <source>
        <dbReference type="ARBA" id="ARBA00022679"/>
    </source>
</evidence>
<comment type="similarity">
    <text evidence="2 6">Belongs to the 2-oxoacid dehydrogenase family.</text>
</comment>
<protein>
    <recommendedName>
        <fullName evidence="6">Dihydrolipoamide acetyltransferase component of pyruvate dehydrogenase complex</fullName>
        <ecNumber evidence="6">2.3.1.-</ecNumber>
    </recommendedName>
</protein>
<sequence length="455" mass="47951">MPSLGADMESGTVAEWLVQPGDSIHKGDIIAVIDTDKALIEVESFHTGVVDDLLVGVGERVPVGTPLARISGTGAEAPTPARRPRPAPPESRAPAPEAPPAPARKGRPETAANAPEPGPAPPPVTSPIVRHLAEQRGLDLTAVHGTGPGGRVTRTDVEHAERRVKASPLARKLATELGVVLGDIQGTGITGAIRAADVRAAAREDGLQEAAGPAEAQPMPPAGEHAVRKPDGERRQDAMRQVIARVMAKSKREIPHYYLSTTVDLDAALTWLRERNRDLPVPQRTLPAALLLKAAACASKEVPELNGFWIDDAFVPGDGVHVGVAISLKAGGLIAPALHDVAERDLDDVMADLRDLVTRSRAGRLRGTEMTEATITVTNLGDLGVEAVHGIIYPPQVALVGFGKILDRPWAVDGLLGVRPVVTVTLAGDHRATDGFTGARFLAAVDRLLNHPEEL</sequence>
<feature type="domain" description="Peripheral subunit-binding (PSBD)" evidence="9">
    <location>
        <begin position="124"/>
        <end position="161"/>
    </location>
</feature>
<evidence type="ECO:0000256" key="2">
    <source>
        <dbReference type="ARBA" id="ARBA00007317"/>
    </source>
</evidence>
<dbReference type="Pfam" id="PF02817">
    <property type="entry name" value="E3_binding"/>
    <property type="match status" value="2"/>
</dbReference>
<gene>
    <name evidence="10" type="ORF">GCM10009733_036740</name>
</gene>
<evidence type="ECO:0000313" key="10">
    <source>
        <dbReference type="EMBL" id="GAA1636224.1"/>
    </source>
</evidence>
<feature type="domain" description="Peripheral subunit-binding (PSBD)" evidence="9">
    <location>
        <begin position="165"/>
        <end position="202"/>
    </location>
</feature>
<evidence type="ECO:0000259" key="8">
    <source>
        <dbReference type="PROSITE" id="PS50968"/>
    </source>
</evidence>
<dbReference type="CDD" id="cd06849">
    <property type="entry name" value="lipoyl_domain"/>
    <property type="match status" value="1"/>
</dbReference>
<evidence type="ECO:0000313" key="11">
    <source>
        <dbReference type="Proteomes" id="UP001500064"/>
    </source>
</evidence>
<dbReference type="Pfam" id="PF00198">
    <property type="entry name" value="2-oxoacid_dh"/>
    <property type="match status" value="1"/>
</dbReference>
<dbReference type="Gene3D" id="4.10.320.10">
    <property type="entry name" value="E3-binding domain"/>
    <property type="match status" value="2"/>
</dbReference>
<dbReference type="Gene3D" id="2.40.50.100">
    <property type="match status" value="1"/>
</dbReference>
<evidence type="ECO:0000256" key="7">
    <source>
        <dbReference type="SAM" id="MobiDB-lite"/>
    </source>
</evidence>
<keyword evidence="4 6" id="KW-0450">Lipoyl</keyword>
<dbReference type="InterPro" id="IPR023213">
    <property type="entry name" value="CAT-like_dom_sf"/>
</dbReference>
<dbReference type="PANTHER" id="PTHR43178:SF5">
    <property type="entry name" value="LIPOAMIDE ACYLTRANSFERASE COMPONENT OF BRANCHED-CHAIN ALPHA-KETO ACID DEHYDROGENASE COMPLEX, MITOCHONDRIAL"/>
    <property type="match status" value="1"/>
</dbReference>
<evidence type="ECO:0000259" key="9">
    <source>
        <dbReference type="PROSITE" id="PS51826"/>
    </source>
</evidence>
<dbReference type="Proteomes" id="UP001500064">
    <property type="component" value="Unassembled WGS sequence"/>
</dbReference>
<dbReference type="PROSITE" id="PS51826">
    <property type="entry name" value="PSBD"/>
    <property type="match status" value="2"/>
</dbReference>
<dbReference type="SUPFAM" id="SSF51230">
    <property type="entry name" value="Single hybrid motif"/>
    <property type="match status" value="1"/>
</dbReference>
<organism evidence="10 11">
    <name type="scientific">Nonomuraea maheshkhaliensis</name>
    <dbReference type="NCBI Taxonomy" id="419590"/>
    <lineage>
        <taxon>Bacteria</taxon>
        <taxon>Bacillati</taxon>
        <taxon>Actinomycetota</taxon>
        <taxon>Actinomycetes</taxon>
        <taxon>Streptosporangiales</taxon>
        <taxon>Streptosporangiaceae</taxon>
        <taxon>Nonomuraea</taxon>
    </lineage>
</organism>
<keyword evidence="11" id="KW-1185">Reference proteome</keyword>
<dbReference type="PANTHER" id="PTHR43178">
    <property type="entry name" value="DIHYDROLIPOAMIDE ACETYLTRANSFERASE COMPONENT OF PYRUVATE DEHYDROGENASE COMPLEX"/>
    <property type="match status" value="1"/>
</dbReference>
<feature type="compositionally biased region" description="Basic and acidic residues" evidence="7">
    <location>
        <begin position="225"/>
        <end position="235"/>
    </location>
</feature>
<dbReference type="EC" id="2.3.1.-" evidence="6"/>
<evidence type="ECO:0000256" key="5">
    <source>
        <dbReference type="ARBA" id="ARBA00023315"/>
    </source>
</evidence>
<name>A0ABN2FAY3_9ACTN</name>
<dbReference type="PROSITE" id="PS50968">
    <property type="entry name" value="BIOTINYL_LIPOYL"/>
    <property type="match status" value="1"/>
</dbReference>
<evidence type="ECO:0000256" key="1">
    <source>
        <dbReference type="ARBA" id="ARBA00001938"/>
    </source>
</evidence>
<dbReference type="InterPro" id="IPR001078">
    <property type="entry name" value="2-oxoacid_DH_actylTfrase"/>
</dbReference>
<comment type="caution">
    <text evidence="10">The sequence shown here is derived from an EMBL/GenBank/DDBJ whole genome shotgun (WGS) entry which is preliminary data.</text>
</comment>
<dbReference type="Gene3D" id="3.30.559.10">
    <property type="entry name" value="Chloramphenicol acetyltransferase-like domain"/>
    <property type="match status" value="1"/>
</dbReference>
<dbReference type="InterPro" id="IPR036625">
    <property type="entry name" value="E3-bd_dom_sf"/>
</dbReference>
<feature type="domain" description="Lipoyl-binding" evidence="8">
    <location>
        <begin position="1"/>
        <end position="71"/>
    </location>
</feature>
<feature type="compositionally biased region" description="Pro residues" evidence="7">
    <location>
        <begin position="116"/>
        <end position="125"/>
    </location>
</feature>
<feature type="compositionally biased region" description="Pro residues" evidence="7">
    <location>
        <begin position="86"/>
        <end position="102"/>
    </location>
</feature>
<dbReference type="SUPFAM" id="SSF52777">
    <property type="entry name" value="CoA-dependent acyltransferases"/>
    <property type="match status" value="1"/>
</dbReference>
<comment type="cofactor">
    <cofactor evidence="1 6">
        <name>(R)-lipoate</name>
        <dbReference type="ChEBI" id="CHEBI:83088"/>
    </cofactor>
</comment>
<dbReference type="EMBL" id="BAAAMU010000023">
    <property type="protein sequence ID" value="GAA1636224.1"/>
    <property type="molecule type" value="Genomic_DNA"/>
</dbReference>
<feature type="region of interest" description="Disordered" evidence="7">
    <location>
        <begin position="64"/>
        <end position="127"/>
    </location>
</feature>
<evidence type="ECO:0000256" key="4">
    <source>
        <dbReference type="ARBA" id="ARBA00022823"/>
    </source>
</evidence>
<dbReference type="SUPFAM" id="SSF47005">
    <property type="entry name" value="Peripheral subunit-binding domain of 2-oxo acid dehydrogenase complex"/>
    <property type="match status" value="2"/>
</dbReference>
<evidence type="ECO:0000256" key="6">
    <source>
        <dbReference type="RuleBase" id="RU003423"/>
    </source>
</evidence>
<keyword evidence="5 6" id="KW-0012">Acyltransferase</keyword>
<keyword evidence="3 6" id="KW-0808">Transferase</keyword>
<accession>A0ABN2FAY3</accession>
<dbReference type="InterPro" id="IPR011053">
    <property type="entry name" value="Single_hybrid_motif"/>
</dbReference>
<dbReference type="InterPro" id="IPR000089">
    <property type="entry name" value="Biotin_lipoyl"/>
</dbReference>
<dbReference type="InterPro" id="IPR050743">
    <property type="entry name" value="2-oxoacid_DH_E2_comp"/>
</dbReference>
<proteinExistence type="inferred from homology"/>
<feature type="region of interest" description="Disordered" evidence="7">
    <location>
        <begin position="141"/>
        <end position="160"/>
    </location>
</feature>
<dbReference type="Pfam" id="PF00364">
    <property type="entry name" value="Biotin_lipoyl"/>
    <property type="match status" value="1"/>
</dbReference>
<feature type="region of interest" description="Disordered" evidence="7">
    <location>
        <begin position="204"/>
        <end position="235"/>
    </location>
</feature>
<dbReference type="InterPro" id="IPR004167">
    <property type="entry name" value="PSBD"/>
</dbReference>
<dbReference type="RefSeq" id="WP_346106258.1">
    <property type="nucleotide sequence ID" value="NZ_BAAAMU010000023.1"/>
</dbReference>